<evidence type="ECO:0000313" key="2">
    <source>
        <dbReference type="EMBL" id="GAG01913.1"/>
    </source>
</evidence>
<dbReference type="AlphaFoldDB" id="X0UNN4"/>
<accession>X0UNN4</accession>
<evidence type="ECO:0000256" key="1">
    <source>
        <dbReference type="SAM" id="Phobius"/>
    </source>
</evidence>
<gene>
    <name evidence="2" type="ORF">S01H1_41832</name>
</gene>
<keyword evidence="1" id="KW-0812">Transmembrane</keyword>
<name>X0UNN4_9ZZZZ</name>
<sequence length="68" mass="8025">MPKECSSNMLFEVRVAMESIHVNKKGKMSVYICYSILYSFCYFVYRSLYGSSSEDKKINRDYSMSLEH</sequence>
<protein>
    <submittedName>
        <fullName evidence="2">Uncharacterized protein</fullName>
    </submittedName>
</protein>
<feature type="transmembrane region" description="Helical" evidence="1">
    <location>
        <begin position="28"/>
        <end position="45"/>
    </location>
</feature>
<reference evidence="2" key="1">
    <citation type="journal article" date="2014" name="Front. Microbiol.">
        <title>High frequency of phylogenetically diverse reductive dehalogenase-homologous genes in deep subseafloor sedimentary metagenomes.</title>
        <authorList>
            <person name="Kawai M."/>
            <person name="Futagami T."/>
            <person name="Toyoda A."/>
            <person name="Takaki Y."/>
            <person name="Nishi S."/>
            <person name="Hori S."/>
            <person name="Arai W."/>
            <person name="Tsubouchi T."/>
            <person name="Morono Y."/>
            <person name="Uchiyama I."/>
            <person name="Ito T."/>
            <person name="Fujiyama A."/>
            <person name="Inagaki F."/>
            <person name="Takami H."/>
        </authorList>
    </citation>
    <scope>NUCLEOTIDE SEQUENCE</scope>
    <source>
        <strain evidence="2">Expedition CK06-06</strain>
    </source>
</reference>
<keyword evidence="1" id="KW-1133">Transmembrane helix</keyword>
<dbReference type="EMBL" id="BARS01026555">
    <property type="protein sequence ID" value="GAG01913.1"/>
    <property type="molecule type" value="Genomic_DNA"/>
</dbReference>
<organism evidence="2">
    <name type="scientific">marine sediment metagenome</name>
    <dbReference type="NCBI Taxonomy" id="412755"/>
    <lineage>
        <taxon>unclassified sequences</taxon>
        <taxon>metagenomes</taxon>
        <taxon>ecological metagenomes</taxon>
    </lineage>
</organism>
<comment type="caution">
    <text evidence="2">The sequence shown here is derived from an EMBL/GenBank/DDBJ whole genome shotgun (WGS) entry which is preliminary data.</text>
</comment>
<proteinExistence type="predicted"/>
<keyword evidence="1" id="KW-0472">Membrane</keyword>